<dbReference type="Proteomes" id="UP000515819">
    <property type="component" value="Chromosome"/>
</dbReference>
<dbReference type="RefSeq" id="WP_118671573.1">
    <property type="nucleotide sequence ID" value="NZ_CP060632.1"/>
</dbReference>
<dbReference type="InterPro" id="IPR052031">
    <property type="entry name" value="Membrane_Transporter-Flippase"/>
</dbReference>
<evidence type="ECO:0000256" key="2">
    <source>
        <dbReference type="ARBA" id="ARBA00022448"/>
    </source>
</evidence>
<evidence type="ECO:0000313" key="9">
    <source>
        <dbReference type="Proteomes" id="UP000515819"/>
    </source>
</evidence>
<dbReference type="PANTHER" id="PTHR43549">
    <property type="entry name" value="MULTIDRUG RESISTANCE PROTEIN YPNP-RELATED"/>
    <property type="match status" value="1"/>
</dbReference>
<keyword evidence="2" id="KW-0813">Transport</keyword>
<name>A0A7G9FKK8_9FIRM</name>
<feature type="transmembrane region" description="Helical" evidence="7">
    <location>
        <begin position="165"/>
        <end position="186"/>
    </location>
</feature>
<dbReference type="Pfam" id="PF01554">
    <property type="entry name" value="MatE"/>
    <property type="match status" value="2"/>
</dbReference>
<dbReference type="AlphaFoldDB" id="A0A7G9FKK8"/>
<dbReference type="PANTHER" id="PTHR43549:SF3">
    <property type="entry name" value="MULTIDRUG RESISTANCE PROTEIN YPNP-RELATED"/>
    <property type="match status" value="1"/>
</dbReference>
<dbReference type="PIRSF" id="PIRSF006603">
    <property type="entry name" value="DinF"/>
    <property type="match status" value="1"/>
</dbReference>
<gene>
    <name evidence="8" type="ORF">H9Q76_10115</name>
</gene>
<organism evidence="8 9">
    <name type="scientific">Wujia chipingensis</name>
    <dbReference type="NCBI Taxonomy" id="2763670"/>
    <lineage>
        <taxon>Bacteria</taxon>
        <taxon>Bacillati</taxon>
        <taxon>Bacillota</taxon>
        <taxon>Clostridia</taxon>
        <taxon>Lachnospirales</taxon>
        <taxon>Lachnospiraceae</taxon>
        <taxon>Wujia</taxon>
    </lineage>
</organism>
<proteinExistence type="predicted"/>
<feature type="transmembrane region" description="Helical" evidence="7">
    <location>
        <begin position="59"/>
        <end position="80"/>
    </location>
</feature>
<dbReference type="InterPro" id="IPR048279">
    <property type="entry name" value="MdtK-like"/>
</dbReference>
<dbReference type="NCBIfam" id="TIGR00797">
    <property type="entry name" value="matE"/>
    <property type="match status" value="1"/>
</dbReference>
<dbReference type="EMBL" id="CP060632">
    <property type="protein sequence ID" value="QNL99089.1"/>
    <property type="molecule type" value="Genomic_DNA"/>
</dbReference>
<accession>A0A7G9FKK8</accession>
<evidence type="ECO:0000256" key="6">
    <source>
        <dbReference type="ARBA" id="ARBA00023136"/>
    </source>
</evidence>
<dbReference type="GO" id="GO:0042910">
    <property type="term" value="F:xenobiotic transmembrane transporter activity"/>
    <property type="evidence" value="ECO:0007669"/>
    <property type="project" value="InterPro"/>
</dbReference>
<dbReference type="KEGG" id="wcp:H9Q76_10115"/>
<dbReference type="GO" id="GO:0005886">
    <property type="term" value="C:plasma membrane"/>
    <property type="evidence" value="ECO:0007669"/>
    <property type="project" value="UniProtKB-SubCell"/>
</dbReference>
<sequence length="460" mass="50317">MNKDLTVGKPERVLWRYCIPLLGSVIFQQLYNIADSLVAGKYVGKNALAAVGNSYEITLIYMAFAFGCNMGCSVIAAQFFGAKNYRKMKTTVYTTFIYSAVLCLILTLTGLFAGGALLHLIHTPADIFADSKLYLDVYTGGLVFLFFYNIATGIFSALGDSKTPFIFLAFSSVSNVFVDILFVKSFHMGVAGVAWATFICQGVSCILSVIVVLLRLRKIKDEHEGHQKVQVFSGEIFGKMLKIAIPSTLQQGFVSIGNIIIQSIINSFGSDVIAGYAAAVKLNNMVITTFTMLGNGVSNFAAQNLGAQKIERISQGCKAALKLIFLTCVPVVILYLTCSGSLVQLFMDENSIEAKKVGVEFLHILAPFYFVVSVKLITDGVLRGVGAMKQFMVTTFLDLFLRVILAALFSREWGSTGIWLAWPVGWTIGTTLSVILYQSTVKKLKSANKKNEIESKEVTE</sequence>
<dbReference type="CDD" id="cd13138">
    <property type="entry name" value="MATE_yoeA_like"/>
    <property type="match status" value="1"/>
</dbReference>
<evidence type="ECO:0000256" key="5">
    <source>
        <dbReference type="ARBA" id="ARBA00022989"/>
    </source>
</evidence>
<keyword evidence="9" id="KW-1185">Reference proteome</keyword>
<reference evidence="8 9" key="1">
    <citation type="submission" date="2020-08" db="EMBL/GenBank/DDBJ databases">
        <authorList>
            <person name="Liu C."/>
            <person name="Sun Q."/>
        </authorList>
    </citation>
    <scope>NUCLEOTIDE SEQUENCE [LARGE SCALE GENOMIC DNA]</scope>
    <source>
        <strain evidence="8 9">NSJ-4</strain>
    </source>
</reference>
<evidence type="ECO:0000256" key="4">
    <source>
        <dbReference type="ARBA" id="ARBA00022692"/>
    </source>
</evidence>
<feature type="transmembrane region" description="Helical" evidence="7">
    <location>
        <begin position="319"/>
        <end position="337"/>
    </location>
</feature>
<feature type="transmembrane region" description="Helical" evidence="7">
    <location>
        <begin position="416"/>
        <end position="437"/>
    </location>
</feature>
<keyword evidence="6 7" id="KW-0472">Membrane</keyword>
<protein>
    <submittedName>
        <fullName evidence="8">MATE family efflux transporter</fullName>
    </submittedName>
</protein>
<evidence type="ECO:0000256" key="1">
    <source>
        <dbReference type="ARBA" id="ARBA00004651"/>
    </source>
</evidence>
<keyword evidence="4 7" id="KW-0812">Transmembrane</keyword>
<dbReference type="GO" id="GO:0015297">
    <property type="term" value="F:antiporter activity"/>
    <property type="evidence" value="ECO:0007669"/>
    <property type="project" value="InterPro"/>
</dbReference>
<feature type="transmembrane region" description="Helical" evidence="7">
    <location>
        <begin position="390"/>
        <end position="410"/>
    </location>
</feature>
<keyword evidence="3" id="KW-1003">Cell membrane</keyword>
<feature type="transmembrane region" description="Helical" evidence="7">
    <location>
        <begin position="92"/>
        <end position="117"/>
    </location>
</feature>
<dbReference type="InterPro" id="IPR002528">
    <property type="entry name" value="MATE_fam"/>
</dbReference>
<comment type="subcellular location">
    <subcellularLocation>
        <location evidence="1">Cell membrane</location>
        <topology evidence="1">Multi-pass membrane protein</topology>
    </subcellularLocation>
</comment>
<feature type="transmembrane region" description="Helical" evidence="7">
    <location>
        <begin position="357"/>
        <end position="378"/>
    </location>
</feature>
<evidence type="ECO:0000256" key="7">
    <source>
        <dbReference type="SAM" id="Phobius"/>
    </source>
</evidence>
<evidence type="ECO:0000313" key="8">
    <source>
        <dbReference type="EMBL" id="QNL99089.1"/>
    </source>
</evidence>
<feature type="transmembrane region" description="Helical" evidence="7">
    <location>
        <begin position="192"/>
        <end position="214"/>
    </location>
</feature>
<feature type="transmembrane region" description="Helical" evidence="7">
    <location>
        <begin position="137"/>
        <end position="158"/>
    </location>
</feature>
<evidence type="ECO:0000256" key="3">
    <source>
        <dbReference type="ARBA" id="ARBA00022475"/>
    </source>
</evidence>
<keyword evidence="5 7" id="KW-1133">Transmembrane helix</keyword>